<protein>
    <submittedName>
        <fullName evidence="3">TrmB family transcriptional regulator</fullName>
    </submittedName>
</protein>
<evidence type="ECO:0000313" key="3">
    <source>
        <dbReference type="EMBL" id="RNB80499.1"/>
    </source>
</evidence>
<dbReference type="Gene3D" id="1.10.10.10">
    <property type="entry name" value="Winged helix-like DNA-binding domain superfamily/Winged helix DNA-binding domain"/>
    <property type="match status" value="1"/>
</dbReference>
<evidence type="ECO:0000259" key="2">
    <source>
        <dbReference type="Pfam" id="PF11495"/>
    </source>
</evidence>
<dbReference type="InterPro" id="IPR036388">
    <property type="entry name" value="WH-like_DNA-bd_sf"/>
</dbReference>
<proteinExistence type="predicted"/>
<keyword evidence="4" id="KW-1185">Reference proteome</keyword>
<dbReference type="PANTHER" id="PTHR34293">
    <property type="entry name" value="HTH-TYPE TRANSCRIPTIONAL REGULATOR TRMBL2"/>
    <property type="match status" value="1"/>
</dbReference>
<dbReference type="Pfam" id="PF11495">
    <property type="entry name" value="Regulator_TrmB"/>
    <property type="match status" value="1"/>
</dbReference>
<evidence type="ECO:0000313" key="4">
    <source>
        <dbReference type="Proteomes" id="UP000269573"/>
    </source>
</evidence>
<dbReference type="Pfam" id="PF01978">
    <property type="entry name" value="TrmB"/>
    <property type="match status" value="1"/>
</dbReference>
<dbReference type="InterPro" id="IPR036390">
    <property type="entry name" value="WH_DNA-bd_sf"/>
</dbReference>
<dbReference type="AlphaFoldDB" id="A0A3M8CYJ1"/>
<dbReference type="InterPro" id="IPR002831">
    <property type="entry name" value="Tscrpt_reg_TrmB_N"/>
</dbReference>
<dbReference type="RefSeq" id="WP_122926010.1">
    <property type="nucleotide sequence ID" value="NZ_RHHU01000017.1"/>
</dbReference>
<dbReference type="InterPro" id="IPR051797">
    <property type="entry name" value="TrmB-like"/>
</dbReference>
<dbReference type="EMBL" id="RHHU01000017">
    <property type="protein sequence ID" value="RNB80499.1"/>
    <property type="molecule type" value="Genomic_DNA"/>
</dbReference>
<reference evidence="3 4" key="1">
    <citation type="submission" date="2018-10" db="EMBL/GenBank/DDBJ databases">
        <title>Phylogenomics of Brevibacillus.</title>
        <authorList>
            <person name="Dunlap C."/>
        </authorList>
    </citation>
    <scope>NUCLEOTIDE SEQUENCE [LARGE SCALE GENOMIC DNA]</scope>
    <source>
        <strain evidence="3 4">JCM 15774</strain>
    </source>
</reference>
<dbReference type="CDD" id="cd09124">
    <property type="entry name" value="PLDc_like_TrmB_middle"/>
    <property type="match status" value="1"/>
</dbReference>
<dbReference type="InterPro" id="IPR021586">
    <property type="entry name" value="Tscrpt_reg_TrmB_C"/>
</dbReference>
<feature type="domain" description="Transcription regulator TrmB N-terminal" evidence="1">
    <location>
        <begin position="10"/>
        <end position="80"/>
    </location>
</feature>
<organism evidence="3 4">
    <name type="scientific">Brevibacillus nitrificans</name>
    <dbReference type="NCBI Taxonomy" id="651560"/>
    <lineage>
        <taxon>Bacteria</taxon>
        <taxon>Bacillati</taxon>
        <taxon>Bacillota</taxon>
        <taxon>Bacilli</taxon>
        <taxon>Bacillales</taxon>
        <taxon>Paenibacillaceae</taxon>
        <taxon>Brevibacillus</taxon>
    </lineage>
</organism>
<sequence length="267" mass="30231">MKIQPMIDGLKELGFTEYEARIYLALLRSHPSNGNTIATVSGVPTPKVYETVRKMQEREVVFAVAGGDKGTQIRYSPLPYDELLARSKKAFLGNVNFLQEALTDIAEMSDTNWTELFVIHGYAAGMEAIRSALAEAKSEIFMSLWSQELDALQEVLMEAHQRGVSIVTLIFDKIVQVPWRSFTHHHSDLIGLRHAGELNLVLDKEKTIIFQAMDERPHAVVSRHPVTIKTTLNYIRHDIYVNRIVEEFGEVMEQRYGAGLDGLINDF</sequence>
<dbReference type="Proteomes" id="UP000269573">
    <property type="component" value="Unassembled WGS sequence"/>
</dbReference>
<comment type="caution">
    <text evidence="3">The sequence shown here is derived from an EMBL/GenBank/DDBJ whole genome shotgun (WGS) entry which is preliminary data.</text>
</comment>
<name>A0A3M8CYJ1_9BACL</name>
<gene>
    <name evidence="3" type="ORF">EDM59_24535</name>
</gene>
<dbReference type="PANTHER" id="PTHR34293:SF1">
    <property type="entry name" value="HTH-TYPE TRANSCRIPTIONAL REGULATOR TRMBL2"/>
    <property type="match status" value="1"/>
</dbReference>
<dbReference type="SUPFAM" id="SSF46785">
    <property type="entry name" value="Winged helix' DNA-binding domain"/>
    <property type="match status" value="1"/>
</dbReference>
<dbReference type="SUPFAM" id="SSF56024">
    <property type="entry name" value="Phospholipase D/nuclease"/>
    <property type="match status" value="1"/>
</dbReference>
<accession>A0A3M8CYJ1</accession>
<feature type="domain" description="Transcription regulator TrmB C-terminal" evidence="2">
    <location>
        <begin position="116"/>
        <end position="212"/>
    </location>
</feature>
<evidence type="ECO:0000259" key="1">
    <source>
        <dbReference type="Pfam" id="PF01978"/>
    </source>
</evidence>